<protein>
    <submittedName>
        <fullName evidence="1">Uncharacterized protein</fullName>
    </submittedName>
</protein>
<reference evidence="1 2" key="1">
    <citation type="journal article" date="2022" name="bioRxiv">
        <title>The genome of the oomycete Peronosclerospora sorghi, a cosmopolitan pathogen of maize and sorghum, is inflated with dispersed pseudogenes.</title>
        <authorList>
            <person name="Fletcher K."/>
            <person name="Martin F."/>
            <person name="Isakeit T."/>
            <person name="Cavanaugh K."/>
            <person name="Magill C."/>
            <person name="Michelmore R."/>
        </authorList>
    </citation>
    <scope>NUCLEOTIDE SEQUENCE [LARGE SCALE GENOMIC DNA]</scope>
    <source>
        <strain evidence="1">P6</strain>
    </source>
</reference>
<sequence>MPKAKTSGHEVDSATPRGSLKRIGCDDLTAHSLDKHRTDLYQQIRRATVATFALATATDKVAVSIIRRLEDATTSLELAAGRINEGIAKIIGPRSTLAQLEKEERGRSEKRSVSGFNPNNDLVNERIEGAKKNLASIQKSKALNELKLDGNRLPTFRGDEGELFRLYAHKMRYYFDARNIRWDDPSLSPRILAVLGSTLEGPSGQWWVDRCLDITSVEEILKEIKAEFVLHDLQL</sequence>
<name>A0ACC0VV72_9STRA</name>
<dbReference type="EMBL" id="CM047586">
    <property type="protein sequence ID" value="KAI9909661.1"/>
    <property type="molecule type" value="Genomic_DNA"/>
</dbReference>
<comment type="caution">
    <text evidence="1">The sequence shown here is derived from an EMBL/GenBank/DDBJ whole genome shotgun (WGS) entry which is preliminary data.</text>
</comment>
<evidence type="ECO:0000313" key="1">
    <source>
        <dbReference type="EMBL" id="KAI9909661.1"/>
    </source>
</evidence>
<keyword evidence="2" id="KW-1185">Reference proteome</keyword>
<organism evidence="1 2">
    <name type="scientific">Peronosclerospora sorghi</name>
    <dbReference type="NCBI Taxonomy" id="230839"/>
    <lineage>
        <taxon>Eukaryota</taxon>
        <taxon>Sar</taxon>
        <taxon>Stramenopiles</taxon>
        <taxon>Oomycota</taxon>
        <taxon>Peronosporomycetes</taxon>
        <taxon>Peronosporales</taxon>
        <taxon>Peronosporaceae</taxon>
        <taxon>Peronosclerospora</taxon>
    </lineage>
</organism>
<evidence type="ECO:0000313" key="2">
    <source>
        <dbReference type="Proteomes" id="UP001163321"/>
    </source>
</evidence>
<dbReference type="Proteomes" id="UP001163321">
    <property type="component" value="Chromosome 7"/>
</dbReference>
<accession>A0ACC0VV72</accession>
<gene>
    <name evidence="1" type="ORF">PsorP6_015329</name>
</gene>
<proteinExistence type="predicted"/>